<name>A0AAV2L449_KNICA</name>
<dbReference type="Proteomes" id="UP001497482">
    <property type="component" value="Chromosome 21"/>
</dbReference>
<keyword evidence="2" id="KW-1185">Reference proteome</keyword>
<evidence type="ECO:0000313" key="1">
    <source>
        <dbReference type="EMBL" id="CAL1597077.1"/>
    </source>
</evidence>
<gene>
    <name evidence="1" type="ORF">KC01_LOCUS25642</name>
</gene>
<reference evidence="1 2" key="1">
    <citation type="submission" date="2024-04" db="EMBL/GenBank/DDBJ databases">
        <authorList>
            <person name="Waldvogel A.-M."/>
            <person name="Schoenle A."/>
        </authorList>
    </citation>
    <scope>NUCLEOTIDE SEQUENCE [LARGE SCALE GENOMIC DNA]</scope>
</reference>
<protein>
    <submittedName>
        <fullName evidence="1">Uncharacterized protein</fullName>
    </submittedName>
</protein>
<evidence type="ECO:0000313" key="2">
    <source>
        <dbReference type="Proteomes" id="UP001497482"/>
    </source>
</evidence>
<dbReference type="AlphaFoldDB" id="A0AAV2L449"/>
<sequence>MVLHQTLKVKRRDEVQGRRKIYWTVLLWRSLSHSAEEGGKTGAFKASRPQTAECIASLMSLEGGPVTSSPPHPHVIDKRLEWGRDVWHCAAVGITTTLLVAEHEITRAPEKTEHSRTD</sequence>
<proteinExistence type="predicted"/>
<dbReference type="EMBL" id="OZ035843">
    <property type="protein sequence ID" value="CAL1597077.1"/>
    <property type="molecule type" value="Genomic_DNA"/>
</dbReference>
<organism evidence="1 2">
    <name type="scientific">Knipowitschia caucasica</name>
    <name type="common">Caucasian dwarf goby</name>
    <name type="synonym">Pomatoschistus caucasicus</name>
    <dbReference type="NCBI Taxonomy" id="637954"/>
    <lineage>
        <taxon>Eukaryota</taxon>
        <taxon>Metazoa</taxon>
        <taxon>Chordata</taxon>
        <taxon>Craniata</taxon>
        <taxon>Vertebrata</taxon>
        <taxon>Euteleostomi</taxon>
        <taxon>Actinopterygii</taxon>
        <taxon>Neopterygii</taxon>
        <taxon>Teleostei</taxon>
        <taxon>Neoteleostei</taxon>
        <taxon>Acanthomorphata</taxon>
        <taxon>Gobiaria</taxon>
        <taxon>Gobiiformes</taxon>
        <taxon>Gobioidei</taxon>
        <taxon>Gobiidae</taxon>
        <taxon>Gobiinae</taxon>
        <taxon>Knipowitschia</taxon>
    </lineage>
</organism>
<accession>A0AAV2L449</accession>